<feature type="non-terminal residue" evidence="3">
    <location>
        <position position="1"/>
    </location>
</feature>
<organism evidence="3 4">
    <name type="scientific">Nematostella vectensis</name>
    <name type="common">Starlet sea anemone</name>
    <dbReference type="NCBI Taxonomy" id="45351"/>
    <lineage>
        <taxon>Eukaryota</taxon>
        <taxon>Metazoa</taxon>
        <taxon>Cnidaria</taxon>
        <taxon>Anthozoa</taxon>
        <taxon>Hexacorallia</taxon>
        <taxon>Actiniaria</taxon>
        <taxon>Edwardsiidae</taxon>
        <taxon>Nematostella</taxon>
    </lineage>
</organism>
<dbReference type="InParanoid" id="A7T0C0"/>
<proteinExistence type="predicted"/>
<evidence type="ECO:0000259" key="2">
    <source>
        <dbReference type="PROSITE" id="PS51644"/>
    </source>
</evidence>
<evidence type="ECO:0000313" key="4">
    <source>
        <dbReference type="Proteomes" id="UP000001593"/>
    </source>
</evidence>
<dbReference type="AlphaFoldDB" id="A7T0C0"/>
<dbReference type="Pfam" id="PF12872">
    <property type="entry name" value="OST-HTH"/>
    <property type="match status" value="2"/>
</dbReference>
<dbReference type="InterPro" id="IPR041966">
    <property type="entry name" value="LOTUS-like"/>
</dbReference>
<evidence type="ECO:0000313" key="3">
    <source>
        <dbReference type="EMBL" id="EDO30598.1"/>
    </source>
</evidence>
<accession>A7T0C0</accession>
<feature type="domain" description="HTH OST-type" evidence="2">
    <location>
        <begin position="211"/>
        <end position="278"/>
    </location>
</feature>
<dbReference type="eggNOG" id="KOG2039">
    <property type="taxonomic scope" value="Eukaryota"/>
</dbReference>
<protein>
    <recommendedName>
        <fullName evidence="2">HTH OST-type domain-containing protein</fullName>
    </recommendedName>
</protein>
<evidence type="ECO:0000256" key="1">
    <source>
        <dbReference type="SAM" id="MobiDB-lite"/>
    </source>
</evidence>
<dbReference type="HOGENOM" id="CLU_1017551_0_0_1"/>
<dbReference type="EMBL" id="DS470013">
    <property type="protein sequence ID" value="EDO30598.1"/>
    <property type="molecule type" value="Genomic_DNA"/>
</dbReference>
<dbReference type="KEGG" id="nve:5501394"/>
<sequence>MEEMKEKTERMLRAVLISAPRGIPIYKLDKEYKSITFEPIPFKKCGYPSLEAFIRASPKVATIQTDRDGEIIVKGVASEADQHVAKLIAKQKKPKLKKSAFKKPFRRPSTNTYPKPMYTPSKFGPKRAIPRSVTVSAVGALDFSQQAKRRVTFTAQGNAQKPKFVPPRMQKLGGGRSSGISIPQGTQITATLTNGGTTRRTVSLVGETSSNDSTVLEKVQQLLASKPNGIFEKRLPKEYQLKYNEELPSHVVPQLKNMPDIARFEEPIMGNLIFYPCKA</sequence>
<dbReference type="Proteomes" id="UP000001593">
    <property type="component" value="Unassembled WGS sequence"/>
</dbReference>
<keyword evidence="4" id="KW-1185">Reference proteome</keyword>
<dbReference type="STRING" id="45351.A7T0C0"/>
<gene>
    <name evidence="3" type="ORF">NEMVEDRAFT_v1g175950</name>
</gene>
<dbReference type="InterPro" id="IPR025605">
    <property type="entry name" value="OST-HTH/LOTUS_dom"/>
</dbReference>
<name>A7T0C0_NEMVE</name>
<reference evidence="3 4" key="1">
    <citation type="journal article" date="2007" name="Science">
        <title>Sea anemone genome reveals ancestral eumetazoan gene repertoire and genomic organization.</title>
        <authorList>
            <person name="Putnam N.H."/>
            <person name="Srivastava M."/>
            <person name="Hellsten U."/>
            <person name="Dirks B."/>
            <person name="Chapman J."/>
            <person name="Salamov A."/>
            <person name="Terry A."/>
            <person name="Shapiro H."/>
            <person name="Lindquist E."/>
            <person name="Kapitonov V.V."/>
            <person name="Jurka J."/>
            <person name="Genikhovich G."/>
            <person name="Grigoriev I.V."/>
            <person name="Lucas S.M."/>
            <person name="Steele R.E."/>
            <person name="Finnerty J.R."/>
            <person name="Technau U."/>
            <person name="Martindale M.Q."/>
            <person name="Rokhsar D.S."/>
        </authorList>
    </citation>
    <scope>NUCLEOTIDE SEQUENCE [LARGE SCALE GENOMIC DNA]</scope>
    <source>
        <strain evidence="4">CH2 X CH6</strain>
    </source>
</reference>
<dbReference type="PhylomeDB" id="A7T0C0"/>
<dbReference type="Gene3D" id="3.30.420.610">
    <property type="entry name" value="LOTUS domain-like"/>
    <property type="match status" value="2"/>
</dbReference>
<dbReference type="PROSITE" id="PS51644">
    <property type="entry name" value="HTH_OST"/>
    <property type="match status" value="2"/>
</dbReference>
<feature type="domain" description="HTH OST-type" evidence="2">
    <location>
        <begin position="4"/>
        <end position="77"/>
    </location>
</feature>
<feature type="region of interest" description="Disordered" evidence="1">
    <location>
        <begin position="104"/>
        <end position="125"/>
    </location>
</feature>
<dbReference type="CDD" id="cd09972">
    <property type="entry name" value="LOTUS_TDRD_OSKAR"/>
    <property type="match status" value="1"/>
</dbReference>